<reference evidence="1" key="1">
    <citation type="submission" date="2019-08" db="EMBL/GenBank/DDBJ databases">
        <authorList>
            <person name="Kucharzyk K."/>
            <person name="Murdoch R.W."/>
            <person name="Higgins S."/>
            <person name="Loffler F."/>
        </authorList>
    </citation>
    <scope>NUCLEOTIDE SEQUENCE</scope>
</reference>
<organism evidence="1">
    <name type="scientific">bioreactor metagenome</name>
    <dbReference type="NCBI Taxonomy" id="1076179"/>
    <lineage>
        <taxon>unclassified sequences</taxon>
        <taxon>metagenomes</taxon>
        <taxon>ecological metagenomes</taxon>
    </lineage>
</organism>
<accession>A0A645BKE7</accession>
<name>A0A645BKE7_9ZZZZ</name>
<gene>
    <name evidence="1" type="ORF">SDC9_112579</name>
</gene>
<sequence length="102" mass="11822">MIKSWEFVENSVVFILETTATDNEICKMKYYNLDITKTVSKKLPLDLKKHNEQYSPVTIRKFADAHDRSLITNSTEIYHIGASPKDQGKKWFAFSMFEKGAI</sequence>
<protein>
    <submittedName>
        <fullName evidence="1">Uncharacterized protein</fullName>
    </submittedName>
</protein>
<evidence type="ECO:0000313" key="1">
    <source>
        <dbReference type="EMBL" id="MPM65682.1"/>
    </source>
</evidence>
<dbReference type="AlphaFoldDB" id="A0A645BKE7"/>
<proteinExistence type="predicted"/>
<dbReference type="EMBL" id="VSSQ01020653">
    <property type="protein sequence ID" value="MPM65682.1"/>
    <property type="molecule type" value="Genomic_DNA"/>
</dbReference>
<comment type="caution">
    <text evidence="1">The sequence shown here is derived from an EMBL/GenBank/DDBJ whole genome shotgun (WGS) entry which is preliminary data.</text>
</comment>